<dbReference type="EMBL" id="CP138359">
    <property type="protein sequence ID" value="WPF83669.1"/>
    <property type="molecule type" value="Genomic_DNA"/>
</dbReference>
<dbReference type="Proteomes" id="UP001304340">
    <property type="component" value="Chromosome"/>
</dbReference>
<protein>
    <submittedName>
        <fullName evidence="2">Alpha/beta hydrolase</fullName>
    </submittedName>
</protein>
<dbReference type="KEGG" id="sbil:SANBI_001360"/>
<proteinExistence type="predicted"/>
<evidence type="ECO:0000313" key="3">
    <source>
        <dbReference type="Proteomes" id="UP001304340"/>
    </source>
</evidence>
<accession>A0AAF0ZA26</accession>
<dbReference type="GO" id="GO:0016020">
    <property type="term" value="C:membrane"/>
    <property type="evidence" value="ECO:0007669"/>
    <property type="project" value="TreeGrafter"/>
</dbReference>
<name>A0AAF0ZA26_9MICO</name>
<dbReference type="GO" id="GO:0016787">
    <property type="term" value="F:hydrolase activity"/>
    <property type="evidence" value="ECO:0007669"/>
    <property type="project" value="UniProtKB-KW"/>
</dbReference>
<feature type="domain" description="AB hydrolase-1" evidence="1">
    <location>
        <begin position="10"/>
        <end position="237"/>
    </location>
</feature>
<keyword evidence="2" id="KW-0378">Hydrolase</keyword>
<dbReference type="InterPro" id="IPR000073">
    <property type="entry name" value="AB_hydrolase_1"/>
</dbReference>
<dbReference type="InterPro" id="IPR050266">
    <property type="entry name" value="AB_hydrolase_sf"/>
</dbReference>
<dbReference type="PANTHER" id="PTHR43798">
    <property type="entry name" value="MONOACYLGLYCEROL LIPASE"/>
    <property type="match status" value="1"/>
</dbReference>
<dbReference type="Pfam" id="PF12697">
    <property type="entry name" value="Abhydrolase_6"/>
    <property type="match status" value="1"/>
</dbReference>
<dbReference type="AlphaFoldDB" id="A0AAF0ZA26"/>
<evidence type="ECO:0000313" key="2">
    <source>
        <dbReference type="EMBL" id="WPF83669.1"/>
    </source>
</evidence>
<reference evidence="3" key="1">
    <citation type="submission" date="2023-11" db="EMBL/GenBank/DDBJ databases">
        <authorList>
            <person name="Helweg L.P."/>
            <person name="Kiel A."/>
            <person name="Hitz F."/>
            <person name="Ruckert-Reed C."/>
            <person name="Busche T."/>
            <person name="Kaltschmidt B."/>
            <person name="Kaltschmidt C."/>
        </authorList>
    </citation>
    <scope>NUCLEOTIDE SEQUENCE [LARGE SCALE GENOMIC DNA]</scope>
    <source>
        <strain evidence="3">4.1</strain>
    </source>
</reference>
<dbReference type="Gene3D" id="3.40.50.1820">
    <property type="entry name" value="alpha/beta hydrolase"/>
    <property type="match status" value="1"/>
</dbReference>
<sequence length="258" mass="27045">MTANPRPSTVVLVPGLSGSPDDFAFVHPMLARRGRVVTVDLSTEAAGVSFDAQVEHVRRTIDDLADQRRQPDGGIGEQEDDGAHPIVLVGSSFGALVATAVAAADPRVTGLVLLGGWLAPDDRLRGAFDHLLAVRERTSDLLDAVARLLLLSPSASSGATPPLLPAGELTARRLAWARSADLRHVQVTAPVLVVTGRADALVSPALSQELVGTFDDIRHAELDTGHALLAERPAEVLSLVEAFVDGRLAQGPVQAAQV</sequence>
<dbReference type="RefSeq" id="WP_319160182.1">
    <property type="nucleotide sequence ID" value="NZ_CP138359.1"/>
</dbReference>
<evidence type="ECO:0000259" key="1">
    <source>
        <dbReference type="Pfam" id="PF12697"/>
    </source>
</evidence>
<gene>
    <name evidence="2" type="ORF">SANBI_001360</name>
</gene>
<dbReference type="SUPFAM" id="SSF53474">
    <property type="entry name" value="alpha/beta-Hydrolases"/>
    <property type="match status" value="1"/>
</dbReference>
<organism evidence="2 3">
    <name type="scientific">Sanguibacter biliveldensis</name>
    <dbReference type="NCBI Taxonomy" id="3030830"/>
    <lineage>
        <taxon>Bacteria</taxon>
        <taxon>Bacillati</taxon>
        <taxon>Actinomycetota</taxon>
        <taxon>Actinomycetes</taxon>
        <taxon>Micrococcales</taxon>
        <taxon>Sanguibacteraceae</taxon>
        <taxon>Sanguibacter</taxon>
    </lineage>
</organism>
<keyword evidence="3" id="KW-1185">Reference proteome</keyword>
<dbReference type="PANTHER" id="PTHR43798:SF28">
    <property type="entry name" value="AB HYDROLASE-1 DOMAIN-CONTAINING PROTEIN"/>
    <property type="match status" value="1"/>
</dbReference>
<dbReference type="InterPro" id="IPR029058">
    <property type="entry name" value="AB_hydrolase_fold"/>
</dbReference>